<comment type="caution">
    <text evidence="2">The sequence shown here is derived from an EMBL/GenBank/DDBJ whole genome shotgun (WGS) entry which is preliminary data.</text>
</comment>
<organism evidence="2 3">
    <name type="scientific">Sphingobacterium siyangense</name>
    <dbReference type="NCBI Taxonomy" id="459529"/>
    <lineage>
        <taxon>Bacteria</taxon>
        <taxon>Pseudomonadati</taxon>
        <taxon>Bacteroidota</taxon>
        <taxon>Sphingobacteriia</taxon>
        <taxon>Sphingobacteriales</taxon>
        <taxon>Sphingobacteriaceae</taxon>
        <taxon>Sphingobacterium</taxon>
    </lineage>
</organism>
<keyword evidence="1" id="KW-0472">Membrane</keyword>
<dbReference type="Proteomes" id="UP000315908">
    <property type="component" value="Unassembled WGS sequence"/>
</dbReference>
<evidence type="ECO:0000313" key="3">
    <source>
        <dbReference type="Proteomes" id="UP000315908"/>
    </source>
</evidence>
<evidence type="ECO:0000256" key="1">
    <source>
        <dbReference type="SAM" id="Phobius"/>
    </source>
</evidence>
<reference evidence="2 3" key="1">
    <citation type="journal article" date="2015" name="Stand. Genomic Sci.">
        <title>Genomic Encyclopedia of Bacterial and Archaeal Type Strains, Phase III: the genomes of soil and plant-associated and newly described type strains.</title>
        <authorList>
            <person name="Whitman W.B."/>
            <person name="Woyke T."/>
            <person name="Klenk H.P."/>
            <person name="Zhou Y."/>
            <person name="Lilburn T.G."/>
            <person name="Beck B.J."/>
            <person name="De Vos P."/>
            <person name="Vandamme P."/>
            <person name="Eisen J.A."/>
            <person name="Garrity G."/>
            <person name="Hugenholtz P."/>
            <person name="Kyrpides N.C."/>
        </authorList>
    </citation>
    <scope>NUCLEOTIDE SEQUENCE [LARGE SCALE GENOMIC DNA]</scope>
    <source>
        <strain evidence="2 3">CGMCC 1.6855</strain>
    </source>
</reference>
<evidence type="ECO:0000313" key="2">
    <source>
        <dbReference type="EMBL" id="TWI22894.1"/>
    </source>
</evidence>
<sequence>MALSIDPIVSAIVIAMPANVISIKVILIQLTLSVLFLNQ</sequence>
<dbReference type="AlphaFoldDB" id="A0A562MSI6"/>
<dbReference type="EMBL" id="VLKR01000004">
    <property type="protein sequence ID" value="TWI22894.1"/>
    <property type="molecule type" value="Genomic_DNA"/>
</dbReference>
<accession>A0A562MSI6</accession>
<proteinExistence type="predicted"/>
<keyword evidence="1" id="KW-1133">Transmembrane helix</keyword>
<gene>
    <name evidence="2" type="ORF">IQ31_01095</name>
</gene>
<feature type="transmembrane region" description="Helical" evidence="1">
    <location>
        <begin position="12"/>
        <end position="37"/>
    </location>
</feature>
<name>A0A562MSI6_9SPHI</name>
<protein>
    <submittedName>
        <fullName evidence="2">Uncharacterized protein</fullName>
    </submittedName>
</protein>
<keyword evidence="1" id="KW-0812">Transmembrane</keyword>